<evidence type="ECO:0000313" key="3">
    <source>
        <dbReference type="EMBL" id="EAR09946.1"/>
    </source>
</evidence>
<dbReference type="RefSeq" id="WP_008048536.1">
    <property type="nucleotide sequence ID" value="NZ_CH724155.1"/>
</dbReference>
<dbReference type="InterPro" id="IPR049874">
    <property type="entry name" value="ROK_cs"/>
</dbReference>
<dbReference type="STRING" id="314283.MED297_06339"/>
<organism evidence="3 4">
    <name type="scientific">Reinekea blandensis MED297</name>
    <dbReference type="NCBI Taxonomy" id="314283"/>
    <lineage>
        <taxon>Bacteria</taxon>
        <taxon>Pseudomonadati</taxon>
        <taxon>Pseudomonadota</taxon>
        <taxon>Gammaproteobacteria</taxon>
        <taxon>Oceanospirillales</taxon>
        <taxon>Saccharospirillaceae</taxon>
        <taxon>Reinekea</taxon>
    </lineage>
</organism>
<reference evidence="3 4" key="1">
    <citation type="submission" date="2006-02" db="EMBL/GenBank/DDBJ databases">
        <authorList>
            <person name="Pinhassi J."/>
            <person name="Pedros-Alio C."/>
            <person name="Ferriera S."/>
            <person name="Johnson J."/>
            <person name="Kravitz S."/>
            <person name="Halpern A."/>
            <person name="Remington K."/>
            <person name="Beeson K."/>
            <person name="Tran B."/>
            <person name="Rogers Y.-H."/>
            <person name="Friedman R."/>
            <person name="Venter J.C."/>
        </authorList>
    </citation>
    <scope>NUCLEOTIDE SEQUENCE [LARGE SCALE GENOMIC DNA]</scope>
    <source>
        <strain evidence="3 4">MED297</strain>
    </source>
</reference>
<dbReference type="PANTHER" id="PTHR18964">
    <property type="entry name" value="ROK (REPRESSOR, ORF, KINASE) FAMILY"/>
    <property type="match status" value="1"/>
</dbReference>
<dbReference type="InterPro" id="IPR043129">
    <property type="entry name" value="ATPase_NBD"/>
</dbReference>
<keyword evidence="2" id="KW-0119">Carbohydrate metabolism</keyword>
<dbReference type="Proteomes" id="UP000005953">
    <property type="component" value="Unassembled WGS sequence"/>
</dbReference>
<comment type="similarity">
    <text evidence="1">Belongs to the ROK (NagC/XylR) family.</text>
</comment>
<evidence type="ECO:0000256" key="2">
    <source>
        <dbReference type="ARBA" id="ARBA00023277"/>
    </source>
</evidence>
<dbReference type="Gene3D" id="3.30.420.40">
    <property type="match status" value="2"/>
</dbReference>
<dbReference type="EMBL" id="AAOE01000007">
    <property type="protein sequence ID" value="EAR09946.1"/>
    <property type="molecule type" value="Genomic_DNA"/>
</dbReference>
<dbReference type="Gene3D" id="1.10.10.10">
    <property type="entry name" value="Winged helix-like DNA-binding domain superfamily/Winged helix DNA-binding domain"/>
    <property type="match status" value="1"/>
</dbReference>
<dbReference type="PROSITE" id="PS01125">
    <property type="entry name" value="ROK"/>
    <property type="match status" value="1"/>
</dbReference>
<comment type="caution">
    <text evidence="3">The sequence shown here is derived from an EMBL/GenBank/DDBJ whole genome shotgun (WGS) entry which is preliminary data.</text>
</comment>
<sequence length="402" mass="44071">MTNTNPVANLDSVKQYNLMRLFRIIVEYGLISRTQLVEVSDLAAGSVTKLTRLLIEQNLVHEVAQQQSERGRKAVLLAPKTDDIQILAARADRQHLYVGLCDLSGNLLQREAEPLNADNEDEFVAQLTRSLRHFLTTHADQVRNVVGIGVTMPGLVDANRGIVNFMPHVPVHELPLADIITDALEMPCYINSFASAMALAEKQIGASFHARNSVFIEVHNGVGAGIILNNELYSGTGVGEIGHIQIDRLGKPCICGNYGCLETEVSDSAIVEHFNQRQALQSVDTERAETIQDVLQAAGELNENALAVLKEAAAHIGTAMATVANLFRPDSIILAGAVTQAWSLIHPVLEQQLKTKSLQVRGLKPIELLRSDIYDSPWYSGYALVRQGLLEGDIFHTLFTDD</sequence>
<name>A4BDK2_9GAMM</name>
<dbReference type="InterPro" id="IPR036390">
    <property type="entry name" value="WH_DNA-bd_sf"/>
</dbReference>
<proteinExistence type="inferred from homology"/>
<dbReference type="AlphaFoldDB" id="A4BDK2"/>
<dbReference type="GO" id="GO:0003677">
    <property type="term" value="F:DNA binding"/>
    <property type="evidence" value="ECO:0007669"/>
    <property type="project" value="TreeGrafter"/>
</dbReference>
<dbReference type="PANTHER" id="PTHR18964:SF175">
    <property type="entry name" value="N-ACETYLGLUCOSAMINE REPRESSOR"/>
    <property type="match status" value="1"/>
</dbReference>
<dbReference type="InterPro" id="IPR000600">
    <property type="entry name" value="ROK"/>
</dbReference>
<dbReference type="GO" id="GO:0006355">
    <property type="term" value="P:regulation of DNA-templated transcription"/>
    <property type="evidence" value="ECO:0007669"/>
    <property type="project" value="TreeGrafter"/>
</dbReference>
<evidence type="ECO:0000256" key="1">
    <source>
        <dbReference type="ARBA" id="ARBA00006479"/>
    </source>
</evidence>
<accession>A4BDK2</accession>
<dbReference type="SUPFAM" id="SSF46785">
    <property type="entry name" value="Winged helix' DNA-binding domain"/>
    <property type="match status" value="1"/>
</dbReference>
<keyword evidence="4" id="KW-1185">Reference proteome</keyword>
<dbReference type="InterPro" id="IPR036388">
    <property type="entry name" value="WH-like_DNA-bd_sf"/>
</dbReference>
<dbReference type="Pfam" id="PF00480">
    <property type="entry name" value="ROK"/>
    <property type="match status" value="1"/>
</dbReference>
<evidence type="ECO:0000313" key="4">
    <source>
        <dbReference type="Proteomes" id="UP000005953"/>
    </source>
</evidence>
<protein>
    <submittedName>
        <fullName evidence="3">N-acetylglucosamine repressor</fullName>
    </submittedName>
</protein>
<dbReference type="OrthoDB" id="8595273at2"/>
<gene>
    <name evidence="3" type="ORF">MED297_06339</name>
</gene>
<dbReference type="SUPFAM" id="SSF53067">
    <property type="entry name" value="Actin-like ATPase domain"/>
    <property type="match status" value="1"/>
</dbReference>
<dbReference type="HOGENOM" id="CLU_036604_13_1_6"/>